<reference evidence="1" key="1">
    <citation type="submission" date="2016-10" db="EMBL/GenBank/DDBJ databases">
        <authorList>
            <person name="de Groot N.N."/>
        </authorList>
    </citation>
    <scope>NUCLEOTIDE SEQUENCE</scope>
</reference>
<dbReference type="AlphaFoldDB" id="A0A1W1B9I8"/>
<proteinExistence type="predicted"/>
<dbReference type="EMBL" id="FPHC01000007">
    <property type="protein sequence ID" value="SFV50186.1"/>
    <property type="molecule type" value="Genomic_DNA"/>
</dbReference>
<name>A0A1W1B9I8_9ZZZZ</name>
<dbReference type="NCBIfam" id="NF040559">
    <property type="entry name" value="CAS_Csx20"/>
    <property type="match status" value="1"/>
</dbReference>
<organism evidence="1">
    <name type="scientific">hydrothermal vent metagenome</name>
    <dbReference type="NCBI Taxonomy" id="652676"/>
    <lineage>
        <taxon>unclassified sequences</taxon>
        <taxon>metagenomes</taxon>
        <taxon>ecological metagenomes</taxon>
    </lineage>
</organism>
<dbReference type="InterPro" id="IPR049811">
    <property type="entry name" value="MJ1673-like_dom"/>
</dbReference>
<accession>A0A1W1B9I8</accession>
<gene>
    <name evidence="1" type="ORF">MNB_SV-6-1782</name>
</gene>
<evidence type="ECO:0000313" key="1">
    <source>
        <dbReference type="EMBL" id="SFV50186.1"/>
    </source>
</evidence>
<sequence>MREMLLLFSHTLNKAQELDAKESYGVESFVILPDELQELWSSIPADMRDISNYLQPIRDFVLQYAHSGNIALVQGDFGATYEMVNFCKSLDILPLYATTKRNVVEQTRDGKVVKTSVFEHVLFREY</sequence>
<protein>
    <submittedName>
        <fullName evidence="1">Uncharacterized protein MJ1673</fullName>
    </submittedName>
</protein>